<dbReference type="Proteomes" id="UP000199113">
    <property type="component" value="Unassembled WGS sequence"/>
</dbReference>
<dbReference type="STRING" id="748909.SAMN05192575_112109"/>
<reference evidence="1" key="1">
    <citation type="submission" date="2016-10" db="EMBL/GenBank/DDBJ databases">
        <authorList>
            <person name="de Groot N.N."/>
        </authorList>
    </citation>
    <scope>NUCLEOTIDE SEQUENCE [LARGE SCALE GENOMIC DNA]</scope>
    <source>
        <strain evidence="1">CGMCC 1.10697</strain>
    </source>
</reference>
<evidence type="ECO:0000313" key="1">
    <source>
        <dbReference type="EMBL" id="SFB44043.1"/>
    </source>
</evidence>
<dbReference type="AlphaFoldDB" id="A0A1I1B671"/>
<accession>A0A1I1B671</accession>
<proteinExistence type="predicted"/>
<dbReference type="EMBL" id="FOKC01000012">
    <property type="protein sequence ID" value="SFB44043.1"/>
    <property type="molecule type" value="Genomic_DNA"/>
</dbReference>
<sequence>MALHPGLQAPIDRHTHRVLRAATLQLVEGETRRRFPTALHAGEPGRSVTHVEDPPLLDAGLRADVALALLRHAAALTPRPYLWLTRAGEPTPHDDDLRWLGPTAWAGASLGSPARLVVVTRRGWFDPVSDVRREWRRLRRRS</sequence>
<dbReference type="RefSeq" id="WP_139227804.1">
    <property type="nucleotide sequence ID" value="NZ_FOKC01000012.1"/>
</dbReference>
<organism evidence="1 2">
    <name type="scientific">Nocardioides alpinus</name>
    <dbReference type="NCBI Taxonomy" id="748909"/>
    <lineage>
        <taxon>Bacteria</taxon>
        <taxon>Bacillati</taxon>
        <taxon>Actinomycetota</taxon>
        <taxon>Actinomycetes</taxon>
        <taxon>Propionibacteriales</taxon>
        <taxon>Nocardioidaceae</taxon>
        <taxon>Nocardioides</taxon>
    </lineage>
</organism>
<name>A0A1I1B671_9ACTN</name>
<gene>
    <name evidence="1" type="ORF">SAMN05192575_112109</name>
</gene>
<protein>
    <submittedName>
        <fullName evidence="1">Uncharacterized protein</fullName>
    </submittedName>
</protein>
<dbReference type="OrthoDB" id="3789324at2"/>
<evidence type="ECO:0000313" key="2">
    <source>
        <dbReference type="Proteomes" id="UP000199113"/>
    </source>
</evidence>